<dbReference type="OrthoDB" id="9816289at2"/>
<dbReference type="InterPro" id="IPR000086">
    <property type="entry name" value="NUDIX_hydrolase_dom"/>
</dbReference>
<dbReference type="PRINTS" id="PR00502">
    <property type="entry name" value="NUDIXFAMILY"/>
</dbReference>
<comment type="similarity">
    <text evidence="4">Belongs to the Nudix hydrolase family.</text>
</comment>
<dbReference type="SUPFAM" id="SSF55811">
    <property type="entry name" value="Nudix"/>
    <property type="match status" value="1"/>
</dbReference>
<reference evidence="7" key="1">
    <citation type="submission" date="2010-11" db="EMBL/GenBank/DDBJ databases">
        <title>The complete sequence of chromosome of Oceanithermus profundus DSM 14977.</title>
        <authorList>
            <consortium name="US DOE Joint Genome Institute (JGI-PGF)"/>
            <person name="Lucas S."/>
            <person name="Copeland A."/>
            <person name="Lapidus A."/>
            <person name="Bruce D."/>
            <person name="Goodwin L."/>
            <person name="Pitluck S."/>
            <person name="Kyrpides N."/>
            <person name="Mavromatis K."/>
            <person name="Pagani I."/>
            <person name="Ivanova N."/>
            <person name="Zhang X."/>
            <person name="Brettin T."/>
            <person name="Detter J.C."/>
            <person name="Tapia R."/>
            <person name="Han C."/>
            <person name="Land M."/>
            <person name="Hauser L."/>
            <person name="Markowitz V."/>
            <person name="Cheng J.-F."/>
            <person name="Hugenholtz P."/>
            <person name="Woyke T."/>
            <person name="Wu D."/>
            <person name="Tindall B."/>
            <person name="Faehnrich R."/>
            <person name="Brambilla E."/>
            <person name="Klenk H.-P."/>
            <person name="Eisen J.A."/>
        </authorList>
    </citation>
    <scope>NUCLEOTIDE SEQUENCE [LARGE SCALE GENOMIC DNA]</scope>
    <source>
        <strain evidence="7">DSM 14977 / NBRC 100410 / VKM B-2274 / 506</strain>
    </source>
</reference>
<dbReference type="PROSITE" id="PS00893">
    <property type="entry name" value="NUDIX_BOX"/>
    <property type="match status" value="1"/>
</dbReference>
<dbReference type="CDD" id="cd18874">
    <property type="entry name" value="NUDIX_Hydrolase"/>
    <property type="match status" value="1"/>
</dbReference>
<dbReference type="KEGG" id="opr:Ocepr_1737"/>
<dbReference type="InterPro" id="IPR020476">
    <property type="entry name" value="Nudix_hydrolase"/>
</dbReference>
<keyword evidence="2 4" id="KW-0378">Hydrolase</keyword>
<evidence type="ECO:0000259" key="5">
    <source>
        <dbReference type="PROSITE" id="PS51462"/>
    </source>
</evidence>
<dbReference type="RefSeq" id="WP_013458360.1">
    <property type="nucleotide sequence ID" value="NC_014761.1"/>
</dbReference>
<dbReference type="Gene3D" id="3.90.79.10">
    <property type="entry name" value="Nucleoside Triphosphate Pyrophosphohydrolase"/>
    <property type="match status" value="1"/>
</dbReference>
<keyword evidence="3" id="KW-0460">Magnesium</keyword>
<dbReference type="InterPro" id="IPR020084">
    <property type="entry name" value="NUDIX_hydrolase_CS"/>
</dbReference>
<dbReference type="PANTHER" id="PTHR43046:SF12">
    <property type="entry name" value="GDP-MANNOSE MANNOSYL HYDROLASE"/>
    <property type="match status" value="1"/>
</dbReference>
<dbReference type="InterPro" id="IPR015797">
    <property type="entry name" value="NUDIX_hydrolase-like_dom_sf"/>
</dbReference>
<accession>E4U9M6</accession>
<evidence type="ECO:0000256" key="1">
    <source>
        <dbReference type="ARBA" id="ARBA00001946"/>
    </source>
</evidence>
<protein>
    <submittedName>
        <fullName evidence="6">NUDIX hydrolase</fullName>
    </submittedName>
</protein>
<dbReference type="GO" id="GO:0016787">
    <property type="term" value="F:hydrolase activity"/>
    <property type="evidence" value="ECO:0007669"/>
    <property type="project" value="UniProtKB-KW"/>
</dbReference>
<evidence type="ECO:0000256" key="2">
    <source>
        <dbReference type="ARBA" id="ARBA00022801"/>
    </source>
</evidence>
<gene>
    <name evidence="6" type="ordered locus">Ocepr_1737</name>
</gene>
<evidence type="ECO:0000256" key="3">
    <source>
        <dbReference type="ARBA" id="ARBA00022842"/>
    </source>
</evidence>
<dbReference type="eggNOG" id="COG1051">
    <property type="taxonomic scope" value="Bacteria"/>
</dbReference>
<dbReference type="PROSITE" id="PS51462">
    <property type="entry name" value="NUDIX"/>
    <property type="match status" value="1"/>
</dbReference>
<dbReference type="AlphaFoldDB" id="E4U9M6"/>
<feature type="domain" description="Nudix hydrolase" evidence="5">
    <location>
        <begin position="4"/>
        <end position="133"/>
    </location>
</feature>
<sequence length="137" mass="15555" precursor="true">MARYPIPTVGALVRGPSGRVLLVRTTKWKGLWGVPGGKVDWGERLEDALLREFREEVGLALEGVEWALFQEAIFPPDFYKPMHFLLFNYFAESSSEAVVPNEEIVEWAWVPPRAALDYPLNVHTTPLVERYLEVKGG</sequence>
<keyword evidence="7" id="KW-1185">Reference proteome</keyword>
<dbReference type="EMBL" id="CP002361">
    <property type="protein sequence ID" value="ADR37190.1"/>
    <property type="molecule type" value="Genomic_DNA"/>
</dbReference>
<name>E4U9M6_OCEP5</name>
<proteinExistence type="inferred from homology"/>
<dbReference type="Pfam" id="PF00293">
    <property type="entry name" value="NUDIX"/>
    <property type="match status" value="1"/>
</dbReference>
<evidence type="ECO:0000313" key="7">
    <source>
        <dbReference type="Proteomes" id="UP000008722"/>
    </source>
</evidence>
<dbReference type="PANTHER" id="PTHR43046">
    <property type="entry name" value="GDP-MANNOSE MANNOSYL HYDROLASE"/>
    <property type="match status" value="1"/>
</dbReference>
<comment type="cofactor">
    <cofactor evidence="1">
        <name>Mg(2+)</name>
        <dbReference type="ChEBI" id="CHEBI:18420"/>
    </cofactor>
</comment>
<dbReference type="Proteomes" id="UP000008722">
    <property type="component" value="Chromosome"/>
</dbReference>
<organism evidence="6 7">
    <name type="scientific">Oceanithermus profundus (strain DSM 14977 / NBRC 100410 / VKM B-2274 / 506)</name>
    <dbReference type="NCBI Taxonomy" id="670487"/>
    <lineage>
        <taxon>Bacteria</taxon>
        <taxon>Thermotogati</taxon>
        <taxon>Deinococcota</taxon>
        <taxon>Deinococci</taxon>
        <taxon>Thermales</taxon>
        <taxon>Thermaceae</taxon>
        <taxon>Oceanithermus</taxon>
    </lineage>
</organism>
<dbReference type="HOGENOM" id="CLU_037162_20_2_0"/>
<reference evidence="6 7" key="2">
    <citation type="journal article" date="2011" name="Stand. Genomic Sci.">
        <title>Complete genome sequence of Oceanithermus profundus type strain (506).</title>
        <authorList>
            <person name="Pati A."/>
            <person name="Zhang X."/>
            <person name="Lapidus A."/>
            <person name="Nolan M."/>
            <person name="Lucas S."/>
            <person name="Del Rio T.G."/>
            <person name="Tice H."/>
            <person name="Cheng J.F."/>
            <person name="Tapia R."/>
            <person name="Han C."/>
            <person name="Goodwin L."/>
            <person name="Pitluck S."/>
            <person name="Liolios K."/>
            <person name="Pagani I."/>
            <person name="Ivanova N."/>
            <person name="Mavromatis K."/>
            <person name="Chen A."/>
            <person name="Palaniappan K."/>
            <person name="Hauser L."/>
            <person name="Jeffries C.D."/>
            <person name="Brambilla E.M."/>
            <person name="Rohl A."/>
            <person name="Mwirichia R."/>
            <person name="Rohde M."/>
            <person name="Tindall B.J."/>
            <person name="Sikorski J."/>
            <person name="Wirth R."/>
            <person name="Goker M."/>
            <person name="Woyke T."/>
            <person name="Detter J.C."/>
            <person name="Bristow J."/>
            <person name="Eisen J.A."/>
            <person name="Markowitz V."/>
            <person name="Hugenholtz P."/>
            <person name="Kyrpides N.C."/>
            <person name="Klenk H.P."/>
            <person name="Land M."/>
        </authorList>
    </citation>
    <scope>NUCLEOTIDE SEQUENCE [LARGE SCALE GENOMIC DNA]</scope>
    <source>
        <strain evidence="7">DSM 14977 / NBRC 100410 / VKM B-2274 / 506</strain>
    </source>
</reference>
<evidence type="ECO:0000313" key="6">
    <source>
        <dbReference type="EMBL" id="ADR37190.1"/>
    </source>
</evidence>
<evidence type="ECO:0000256" key="4">
    <source>
        <dbReference type="RuleBase" id="RU003476"/>
    </source>
</evidence>
<dbReference type="STRING" id="670487.Ocepr_1737"/>